<dbReference type="GO" id="GO:0048250">
    <property type="term" value="P:iron import into the mitochondrion"/>
    <property type="evidence" value="ECO:0007669"/>
    <property type="project" value="TreeGrafter"/>
</dbReference>
<dbReference type="RefSeq" id="XP_004348067.1">
    <property type="nucleotide sequence ID" value="XM_004348017.2"/>
</dbReference>
<dbReference type="EMBL" id="KE346365">
    <property type="protein sequence ID" value="KJE93453.1"/>
    <property type="molecule type" value="Genomic_DNA"/>
</dbReference>
<dbReference type="PhylomeDB" id="A0A0D2WQU7"/>
<evidence type="ECO:0000256" key="6">
    <source>
        <dbReference type="ARBA" id="ARBA00023128"/>
    </source>
</evidence>
<dbReference type="PROSITE" id="PS50920">
    <property type="entry name" value="SOLCAR"/>
    <property type="match status" value="3"/>
</dbReference>
<evidence type="ECO:0000256" key="4">
    <source>
        <dbReference type="ARBA" id="ARBA00022692"/>
    </source>
</evidence>
<evidence type="ECO:0000256" key="5">
    <source>
        <dbReference type="ARBA" id="ARBA00022989"/>
    </source>
</evidence>
<gene>
    <name evidence="11" type="ORF">CAOG_004242</name>
</gene>
<reference evidence="12" key="1">
    <citation type="submission" date="2011-02" db="EMBL/GenBank/DDBJ databases">
        <title>The Genome Sequence of Capsaspora owczarzaki ATCC 30864.</title>
        <authorList>
            <person name="Russ C."/>
            <person name="Cuomo C."/>
            <person name="Burger G."/>
            <person name="Gray M.W."/>
            <person name="Holland P.W.H."/>
            <person name="King N."/>
            <person name="Lang F.B.F."/>
            <person name="Roger A.J."/>
            <person name="Ruiz-Trillo I."/>
            <person name="Young S.K."/>
            <person name="Zeng Q."/>
            <person name="Gargeya S."/>
            <person name="Alvarado L."/>
            <person name="Berlin A."/>
            <person name="Chapman S.B."/>
            <person name="Chen Z."/>
            <person name="Freedman E."/>
            <person name="Gellesch M."/>
            <person name="Goldberg J."/>
            <person name="Griggs A."/>
            <person name="Gujja S."/>
            <person name="Heilman E."/>
            <person name="Heiman D."/>
            <person name="Howarth C."/>
            <person name="Mehta T."/>
            <person name="Neiman D."/>
            <person name="Pearson M."/>
            <person name="Roberts A."/>
            <person name="Saif S."/>
            <person name="Shea T."/>
            <person name="Shenoy N."/>
            <person name="Sisk P."/>
            <person name="Stolte C."/>
            <person name="Sykes S."/>
            <person name="White J."/>
            <person name="Yandava C."/>
            <person name="Haas B."/>
            <person name="Nusbaum C."/>
            <person name="Birren B."/>
        </authorList>
    </citation>
    <scope>NUCLEOTIDE SEQUENCE</scope>
    <source>
        <strain evidence="12">ATCC 30864</strain>
    </source>
</reference>
<keyword evidence="6" id="KW-0496">Mitochondrion</keyword>
<dbReference type="Gene3D" id="1.50.40.10">
    <property type="entry name" value="Mitochondrial carrier domain"/>
    <property type="match status" value="2"/>
</dbReference>
<dbReference type="InterPro" id="IPR023395">
    <property type="entry name" value="MCP_dom_sf"/>
</dbReference>
<dbReference type="PANTHER" id="PTHR45758">
    <property type="entry name" value="MITOFERRIN-1-RELATED"/>
    <property type="match status" value="1"/>
</dbReference>
<dbReference type="Proteomes" id="UP000008743">
    <property type="component" value="Unassembled WGS sequence"/>
</dbReference>
<dbReference type="OMA" id="RMAVHAP"/>
<evidence type="ECO:0000256" key="7">
    <source>
        <dbReference type="ARBA" id="ARBA00023136"/>
    </source>
</evidence>
<dbReference type="SUPFAM" id="SSF103506">
    <property type="entry name" value="Mitochondrial carrier"/>
    <property type="match status" value="2"/>
</dbReference>
<organism evidence="11 12">
    <name type="scientific">Capsaspora owczarzaki (strain ATCC 30864)</name>
    <dbReference type="NCBI Taxonomy" id="595528"/>
    <lineage>
        <taxon>Eukaryota</taxon>
        <taxon>Filasterea</taxon>
        <taxon>Capsaspora</taxon>
    </lineage>
</organism>
<dbReference type="GO" id="GO:0015093">
    <property type="term" value="F:ferrous iron transmembrane transporter activity"/>
    <property type="evidence" value="ECO:0007669"/>
    <property type="project" value="TreeGrafter"/>
</dbReference>
<evidence type="ECO:0000256" key="8">
    <source>
        <dbReference type="PROSITE-ProRule" id="PRU00282"/>
    </source>
</evidence>
<dbReference type="AlphaFoldDB" id="A0A0D2WQU7"/>
<comment type="similarity">
    <text evidence="2 9">Belongs to the mitochondrial carrier (TC 2.A.29) family.</text>
</comment>
<evidence type="ECO:0000256" key="3">
    <source>
        <dbReference type="ARBA" id="ARBA00022448"/>
    </source>
</evidence>
<dbReference type="OrthoDB" id="43906at2759"/>
<dbReference type="InterPro" id="IPR018108">
    <property type="entry name" value="MCP_transmembrane"/>
</dbReference>
<accession>A0A0D2WQU7</accession>
<feature type="repeat" description="Solcar" evidence="8">
    <location>
        <begin position="387"/>
        <end position="460"/>
    </location>
</feature>
<sequence length="473" mass="49015">MSSSSSSSSRAASATPAHHQGAAQGYAQPPSQDNAQTQSAAVEVDYEALPDSSHVAVHMLAGALAGTAEHCFMYPVDVVKTRMQSLKSGEGSSNTSVLRALRNLTRLEGAGASVRGMSMVAMGAGPAHALYFATYEKCKLAFAPTHQIPGTSPSPFVAAGAAVVATLVHDTFMNPFDVIKQRLQMEGSPFKRARDCFKHIYRTEGPSAFYRSLSTQIAMNIPFQTCHFVAYEYFCSVLNPSGRYDPFSHVVAGAGAGAIAAAITTPLDVVKTLLNTQEVTAVSSSGNNSNIQSAASATASASASASSSAQNFTGQSSTSTRAIHTATPSSLASQVSTAASSSSIGASAATTSSSASQASRLVSQLQVFPLAHAHAGASGAGLPLLHSQLHTSGVASSTSSAVPPVVADRSVNVKGVSEAIRTIYATHGLKGFLMGLRPRVIFQMPSTAVSWLVYEFFKHSLSSDPMTEPNLTT</sequence>
<evidence type="ECO:0000256" key="10">
    <source>
        <dbReference type="SAM" id="MobiDB-lite"/>
    </source>
</evidence>
<keyword evidence="12" id="KW-1185">Reference proteome</keyword>
<evidence type="ECO:0000256" key="9">
    <source>
        <dbReference type="RuleBase" id="RU000488"/>
    </source>
</evidence>
<proteinExistence type="inferred from homology"/>
<feature type="region of interest" description="Disordered" evidence="10">
    <location>
        <begin position="1"/>
        <end position="39"/>
    </location>
</feature>
<evidence type="ECO:0000256" key="1">
    <source>
        <dbReference type="ARBA" id="ARBA00004225"/>
    </source>
</evidence>
<dbReference type="FunCoup" id="A0A0D2WQU7">
    <property type="interactions" value="162"/>
</dbReference>
<dbReference type="eggNOG" id="KOG0760">
    <property type="taxonomic scope" value="Eukaryota"/>
</dbReference>
<dbReference type="PANTHER" id="PTHR45758:SF4">
    <property type="entry name" value="MITOFERRIN-1"/>
    <property type="match status" value="1"/>
</dbReference>
<protein>
    <submittedName>
        <fullName evidence="11">Carrier protein</fullName>
    </submittedName>
</protein>
<dbReference type="GO" id="GO:0031966">
    <property type="term" value="C:mitochondrial membrane"/>
    <property type="evidence" value="ECO:0007669"/>
    <property type="project" value="UniProtKB-SubCell"/>
</dbReference>
<feature type="compositionally biased region" description="Low complexity" evidence="10">
    <location>
        <begin position="1"/>
        <end position="30"/>
    </location>
</feature>
<feature type="repeat" description="Solcar" evidence="8">
    <location>
        <begin position="153"/>
        <end position="237"/>
    </location>
</feature>
<keyword evidence="3 9" id="KW-0813">Transport</keyword>
<keyword evidence="5" id="KW-1133">Transmembrane helix</keyword>
<keyword evidence="7 8" id="KW-0472">Membrane</keyword>
<evidence type="ECO:0000313" key="11">
    <source>
        <dbReference type="EMBL" id="KJE93453.1"/>
    </source>
</evidence>
<feature type="repeat" description="Solcar" evidence="8">
    <location>
        <begin position="53"/>
        <end position="141"/>
    </location>
</feature>
<comment type="subcellular location">
    <subcellularLocation>
        <location evidence="1">Mitochondrion membrane</location>
        <topology evidence="1">Multi-pass membrane protein</topology>
    </subcellularLocation>
</comment>
<dbReference type="InParanoid" id="A0A0D2WQU7"/>
<keyword evidence="4 8" id="KW-0812">Transmembrane</keyword>
<dbReference type="STRING" id="595528.A0A0D2WQU7"/>
<evidence type="ECO:0000256" key="2">
    <source>
        <dbReference type="ARBA" id="ARBA00006375"/>
    </source>
</evidence>
<name>A0A0D2WQU7_CAPO3</name>
<dbReference type="Pfam" id="PF00153">
    <property type="entry name" value="Mito_carr"/>
    <property type="match status" value="4"/>
</dbReference>
<dbReference type="FunFam" id="1.50.40.10:FF:000029">
    <property type="entry name" value="Solute carrier family 25 member 28"/>
    <property type="match status" value="1"/>
</dbReference>
<evidence type="ECO:0000313" key="12">
    <source>
        <dbReference type="Proteomes" id="UP000008743"/>
    </source>
</evidence>